<evidence type="ECO:0000256" key="4">
    <source>
        <dbReference type="ARBA" id="ARBA00022723"/>
    </source>
</evidence>
<comment type="caution">
    <text evidence="10">The sequence shown here is derived from an EMBL/GenBank/DDBJ whole genome shotgun (WGS) entry which is preliminary data.</text>
</comment>
<dbReference type="InterPro" id="IPR039648">
    <property type="entry name" value="DHPH_N"/>
</dbReference>
<dbReference type="GO" id="GO:0051536">
    <property type="term" value="F:iron-sulfur cluster binding"/>
    <property type="evidence" value="ECO:0007669"/>
    <property type="project" value="UniProtKB-KW"/>
</dbReference>
<organism evidence="10 11">
    <name type="scientific">Streptomyces roseochromogenus subsp. oscitans DS 12.976</name>
    <dbReference type="NCBI Taxonomy" id="1352936"/>
    <lineage>
        <taxon>Bacteria</taxon>
        <taxon>Bacillati</taxon>
        <taxon>Actinomycetota</taxon>
        <taxon>Actinomycetes</taxon>
        <taxon>Kitasatosporales</taxon>
        <taxon>Streptomycetaceae</taxon>
        <taxon>Streptomyces</taxon>
    </lineage>
</organism>
<evidence type="ECO:0000259" key="8">
    <source>
        <dbReference type="Pfam" id="PF00070"/>
    </source>
</evidence>
<evidence type="ECO:0000256" key="2">
    <source>
        <dbReference type="ARBA" id="ARBA00004909"/>
    </source>
</evidence>
<dbReference type="Proteomes" id="UP000017984">
    <property type="component" value="Chromosome"/>
</dbReference>
<sequence length="289" mass="29467">MTALLDPGALACEAGVIPIRTAEDCAGLTPTRALVWGGGALAVEVASALAARGIRTSLVCTQPNPLHDLLGDTASGMLTAHLEQAGITVLGSASPLRYSDGRLSLADGSALSTDVLLLARDTTGPGEPLRLRSAVVDVACLGEPDAAEGPGVRQITLTDPGRNRYARLAVRDDKIVAAVLVGLPQAIATLGLLHRRGQYLPADRLGLLLDLPARPASTDTGSGQLEDTVICLCNNVSRRTLAAAWQAGARTQTALATATRAATGCGGCGPTVQELCGIWAAEPKEGSAA</sequence>
<dbReference type="PANTHER" id="PTHR43809:SF1">
    <property type="entry name" value="NITRITE REDUCTASE (NADH) LARGE SUBUNIT"/>
    <property type="match status" value="1"/>
</dbReference>
<comment type="pathway">
    <text evidence="2">Nitrogen metabolism.</text>
</comment>
<evidence type="ECO:0000256" key="6">
    <source>
        <dbReference type="ARBA" id="ARBA00023004"/>
    </source>
</evidence>
<reference evidence="10 11" key="1">
    <citation type="journal article" date="2014" name="Genome Announc.">
        <title>Draft Genome Sequence of Streptomyces roseochromogenes subsp. oscitans DS 12.976, Producer of the Aminocoumarin Antibiotic Clorobiocin.</title>
        <authorList>
            <person name="Ruckert C."/>
            <person name="Kalinowski J."/>
            <person name="Heide L."/>
            <person name="Apel A.K."/>
        </authorList>
    </citation>
    <scope>NUCLEOTIDE SEQUENCE [LARGE SCALE GENOMIC DNA]</scope>
    <source>
        <strain evidence="10 11">DS 12.976</strain>
    </source>
</reference>
<dbReference type="RefSeq" id="WP_023545156.1">
    <property type="nucleotide sequence ID" value="NZ_CM002285.1"/>
</dbReference>
<keyword evidence="4" id="KW-0479">Metal-binding</keyword>
<dbReference type="Gene3D" id="3.50.50.60">
    <property type="entry name" value="FAD/NAD(P)-binding domain"/>
    <property type="match status" value="1"/>
</dbReference>
<dbReference type="InterPro" id="IPR036188">
    <property type="entry name" value="FAD/NAD-bd_sf"/>
</dbReference>
<dbReference type="STRING" id="1352936.M878_05775"/>
<proteinExistence type="predicted"/>
<name>V6KTJ5_STRRC</name>
<evidence type="ECO:0000256" key="7">
    <source>
        <dbReference type="ARBA" id="ARBA00023014"/>
    </source>
</evidence>
<dbReference type="SUPFAM" id="SSF51905">
    <property type="entry name" value="FAD/NAD(P)-binding domain"/>
    <property type="match status" value="1"/>
</dbReference>
<dbReference type="EMBL" id="AWQX01000051">
    <property type="protein sequence ID" value="EST35462.1"/>
    <property type="molecule type" value="Genomic_DNA"/>
</dbReference>
<feature type="domain" description="BFD-like [2Fe-2S]-binding" evidence="9">
    <location>
        <begin position="229"/>
        <end position="275"/>
    </location>
</feature>
<dbReference type="AlphaFoldDB" id="V6KTJ5"/>
<evidence type="ECO:0000313" key="11">
    <source>
        <dbReference type="Proteomes" id="UP000017984"/>
    </source>
</evidence>
<dbReference type="PATRIC" id="fig|1352936.5.peg.1244"/>
<dbReference type="GO" id="GO:0016491">
    <property type="term" value="F:oxidoreductase activity"/>
    <property type="evidence" value="ECO:0007669"/>
    <property type="project" value="UniProtKB-KW"/>
</dbReference>
<dbReference type="InterPro" id="IPR041854">
    <property type="entry name" value="BFD-like_2Fe2S-bd_dom_sf"/>
</dbReference>
<keyword evidence="5" id="KW-0560">Oxidoreductase</keyword>
<dbReference type="GO" id="GO:0046872">
    <property type="term" value="F:metal ion binding"/>
    <property type="evidence" value="ECO:0007669"/>
    <property type="project" value="UniProtKB-KW"/>
</dbReference>
<evidence type="ECO:0000256" key="3">
    <source>
        <dbReference type="ARBA" id="ARBA00022617"/>
    </source>
</evidence>
<evidence type="ECO:0000313" key="10">
    <source>
        <dbReference type="EMBL" id="EST35462.1"/>
    </source>
</evidence>
<dbReference type="Pfam" id="PF00070">
    <property type="entry name" value="Pyr_redox"/>
    <property type="match status" value="1"/>
</dbReference>
<accession>V6KTJ5</accession>
<keyword evidence="6" id="KW-0408">Iron</keyword>
<comment type="cofactor">
    <cofactor evidence="1">
        <name>[4Fe-4S] cluster</name>
        <dbReference type="ChEBI" id="CHEBI:49883"/>
    </cofactor>
</comment>
<keyword evidence="7" id="KW-0411">Iron-sulfur</keyword>
<feature type="domain" description="Pyridine nucleotide-disulphide oxidoreductase N-terminal" evidence="8">
    <location>
        <begin position="32"/>
        <end position="96"/>
    </location>
</feature>
<keyword evidence="11" id="KW-1185">Reference proteome</keyword>
<dbReference type="InterPro" id="IPR007419">
    <property type="entry name" value="BFD-like_2Fe2S-bd_dom"/>
</dbReference>
<gene>
    <name evidence="10" type="ORF">M878_05775</name>
</gene>
<evidence type="ECO:0000259" key="9">
    <source>
        <dbReference type="Pfam" id="PF04324"/>
    </source>
</evidence>
<dbReference type="InterPro" id="IPR052034">
    <property type="entry name" value="NasD-like"/>
</dbReference>
<dbReference type="Pfam" id="PF04324">
    <property type="entry name" value="Fer2_BFD"/>
    <property type="match status" value="1"/>
</dbReference>
<keyword evidence="3" id="KW-0349">Heme</keyword>
<evidence type="ECO:0000256" key="1">
    <source>
        <dbReference type="ARBA" id="ARBA00001966"/>
    </source>
</evidence>
<evidence type="ECO:0008006" key="12">
    <source>
        <dbReference type="Google" id="ProtNLM"/>
    </source>
</evidence>
<dbReference type="PANTHER" id="PTHR43809">
    <property type="entry name" value="NITRITE REDUCTASE (NADH) LARGE SUBUNIT"/>
    <property type="match status" value="1"/>
</dbReference>
<protein>
    <recommendedName>
        <fullName evidence="12">BFD-like [2Fe-2S]-binding domain-containing protein</fullName>
    </recommendedName>
</protein>
<dbReference type="OrthoDB" id="9768666at2"/>
<dbReference type="Gene3D" id="1.10.10.1100">
    <property type="entry name" value="BFD-like [2Fe-2S]-binding domain"/>
    <property type="match status" value="1"/>
</dbReference>
<dbReference type="HOGENOM" id="CLU_962853_0_0_11"/>
<evidence type="ECO:0000256" key="5">
    <source>
        <dbReference type="ARBA" id="ARBA00023002"/>
    </source>
</evidence>